<comment type="similarity">
    <text evidence="1 5">Belongs to the peptidase S8 family.</text>
</comment>
<feature type="active site" description="Charge relay system" evidence="5">
    <location>
        <position position="598"/>
    </location>
</feature>
<keyword evidence="2 5" id="KW-0645">Protease</keyword>
<dbReference type="InterPro" id="IPR050131">
    <property type="entry name" value="Peptidase_S8_subtilisin-like"/>
</dbReference>
<dbReference type="PROSITE" id="PS51892">
    <property type="entry name" value="SUBTILASE"/>
    <property type="match status" value="1"/>
</dbReference>
<feature type="active site" description="Charge relay system" evidence="5">
    <location>
        <position position="391"/>
    </location>
</feature>
<sequence length="963" mass="101347">MTRGGDTMSASRIKRALLGLALLLGTTLYAGLTLASEERDDEFYDQLRDSLYEDDWTGNHCGRLDAFHTYIGGLYLKLALIDRQVDRKEADLAATAKPSVQRAIARQLERLAADRADMLALIQVTHEDAAATSLAVDGEACDAPNLYFVGSAVSPFLDQLPGSYGPAPRPLAALSDAQGRIAHFFSTEIVVERPMAADIASRWNGVIMAELPAVLPGEPELALVLVDTSLADPAEFPDFEAQLTDTRGAVIQVSSEQGLALLTIAAAEAAAGHMIGINWIGRPGGYEDGYLAESPTGPNGWTDLPGGAWSNNPYNWNHMRAGSDLGLGVVEAWTLLDEAGKLDNKIGIGILDGGFYPGINDDFPVGFRSLSVVGATAALNTSGLDPASPDHGTPVLNTAASAADNGRGVVGTGSPVADTIAVFTGYDLFHTVSALDQGRIAGARIANMSYGGWIPMGLEWSMAPFEIAFLALYDAGMVLVAAAGNDADNNDNQACIGDLCWETGVNWPCELSRTYCVGGLQTRACFDPDPDENGWCGGAASLTPRQRAPGSNIGRVSDDDTDIGSPGDPTVDIFAPYRVVVGPRPGNPSGVHVIQGTSFASPYVAGVAALVWATNPSLGPGDVLASLHYRGDIPRDAEGVRDPEVKLIIDPLESVSSRLDQVCPCVSIKYPVDGASYNEGQAIVPRATQYRAGANLVSADWTIHIGDSSGPVQATRSGMTAPSIPVTGDGTHTYRLVARFDNGDIVTDTVAVSYGNSPPSVELLSPLAGATLTDNEIVRLRARAMDLGYPGGMPDDMVRWYLDDNPTPIAMGDDTSVSFAGVDLGFHTLRVVADDGYASDSDFIGFTLVAGGDNAPPSIEIISPVDGEVIYGTAVGIEWVTTVDFQAVATDPDPADILQVDWFMAEAGGSLQYVGSGHQILNVELRVDSCFGSTFTVTAIVSDGVNPNRSDTVLVTLRGTEIC</sequence>
<gene>
    <name evidence="8" type="ORF">F3N42_13515</name>
</gene>
<dbReference type="PRINTS" id="PR00723">
    <property type="entry name" value="SUBTILISIN"/>
</dbReference>
<evidence type="ECO:0000313" key="9">
    <source>
        <dbReference type="Proteomes" id="UP000325372"/>
    </source>
</evidence>
<evidence type="ECO:0000256" key="1">
    <source>
        <dbReference type="ARBA" id="ARBA00011073"/>
    </source>
</evidence>
<evidence type="ECO:0000256" key="4">
    <source>
        <dbReference type="ARBA" id="ARBA00022825"/>
    </source>
</evidence>
<evidence type="ECO:0000313" key="8">
    <source>
        <dbReference type="EMBL" id="KAA9130181.1"/>
    </source>
</evidence>
<feature type="active site" description="Charge relay system" evidence="5">
    <location>
        <position position="352"/>
    </location>
</feature>
<dbReference type="GO" id="GO:0005615">
    <property type="term" value="C:extracellular space"/>
    <property type="evidence" value="ECO:0007669"/>
    <property type="project" value="TreeGrafter"/>
</dbReference>
<accession>A0A5N0T5T5</accession>
<keyword evidence="3 5" id="KW-0378">Hydrolase</keyword>
<dbReference type="InterPro" id="IPR023828">
    <property type="entry name" value="Peptidase_S8_Ser-AS"/>
</dbReference>
<protein>
    <submittedName>
        <fullName evidence="8">S8 family serine peptidase</fullName>
    </submittedName>
</protein>
<evidence type="ECO:0000256" key="2">
    <source>
        <dbReference type="ARBA" id="ARBA00022670"/>
    </source>
</evidence>
<keyword evidence="4 5" id="KW-0720">Serine protease</keyword>
<dbReference type="Proteomes" id="UP000325372">
    <property type="component" value="Unassembled WGS sequence"/>
</dbReference>
<proteinExistence type="inferred from homology"/>
<dbReference type="GO" id="GO:0006508">
    <property type="term" value="P:proteolysis"/>
    <property type="evidence" value="ECO:0007669"/>
    <property type="project" value="UniProtKB-KW"/>
</dbReference>
<name>A0A5N0T5T5_9GAMM</name>
<evidence type="ECO:0000256" key="3">
    <source>
        <dbReference type="ARBA" id="ARBA00022801"/>
    </source>
</evidence>
<dbReference type="SUPFAM" id="SSF52743">
    <property type="entry name" value="Subtilisin-like"/>
    <property type="match status" value="1"/>
</dbReference>
<comment type="caution">
    <text evidence="8">The sequence shown here is derived from an EMBL/GenBank/DDBJ whole genome shotgun (WGS) entry which is preliminary data.</text>
</comment>
<dbReference type="PROSITE" id="PS00138">
    <property type="entry name" value="SUBTILASE_SER"/>
    <property type="match status" value="1"/>
</dbReference>
<reference evidence="8 9" key="1">
    <citation type="submission" date="2019-09" db="EMBL/GenBank/DDBJ databases">
        <title>Wenzhouxiangella sp. Genome sequencing and assembly.</title>
        <authorList>
            <person name="Zhang R."/>
        </authorList>
    </citation>
    <scope>NUCLEOTIDE SEQUENCE [LARGE SCALE GENOMIC DNA]</scope>
    <source>
        <strain evidence="8 9">W260</strain>
    </source>
</reference>
<organism evidence="8 9">
    <name type="scientific">Marinihelvus fidelis</name>
    <dbReference type="NCBI Taxonomy" id="2613842"/>
    <lineage>
        <taxon>Bacteria</taxon>
        <taxon>Pseudomonadati</taxon>
        <taxon>Pseudomonadota</taxon>
        <taxon>Gammaproteobacteria</taxon>
        <taxon>Chromatiales</taxon>
        <taxon>Wenzhouxiangellaceae</taxon>
        <taxon>Marinihelvus</taxon>
    </lineage>
</organism>
<dbReference type="Pfam" id="PF00082">
    <property type="entry name" value="Peptidase_S8"/>
    <property type="match status" value="1"/>
</dbReference>
<evidence type="ECO:0000256" key="5">
    <source>
        <dbReference type="PROSITE-ProRule" id="PRU01240"/>
    </source>
</evidence>
<keyword evidence="9" id="KW-1185">Reference proteome</keyword>
<dbReference type="PANTHER" id="PTHR43806">
    <property type="entry name" value="PEPTIDASE S8"/>
    <property type="match status" value="1"/>
</dbReference>
<feature type="region of interest" description="Disordered" evidence="6">
    <location>
        <begin position="546"/>
        <end position="568"/>
    </location>
</feature>
<dbReference type="EMBL" id="VYXP01000009">
    <property type="protein sequence ID" value="KAA9130181.1"/>
    <property type="molecule type" value="Genomic_DNA"/>
</dbReference>
<dbReference type="InterPro" id="IPR015500">
    <property type="entry name" value="Peptidase_S8_subtilisin-rel"/>
</dbReference>
<evidence type="ECO:0000256" key="6">
    <source>
        <dbReference type="SAM" id="MobiDB-lite"/>
    </source>
</evidence>
<dbReference type="PANTHER" id="PTHR43806:SF11">
    <property type="entry name" value="CEREVISIN-RELATED"/>
    <property type="match status" value="1"/>
</dbReference>
<feature type="domain" description="Peptidase S8/S53" evidence="7">
    <location>
        <begin position="381"/>
        <end position="623"/>
    </location>
</feature>
<dbReference type="Gene3D" id="3.40.50.200">
    <property type="entry name" value="Peptidase S8/S53 domain"/>
    <property type="match status" value="1"/>
</dbReference>
<dbReference type="InterPro" id="IPR036852">
    <property type="entry name" value="Peptidase_S8/S53_dom_sf"/>
</dbReference>
<dbReference type="AlphaFoldDB" id="A0A5N0T5T5"/>
<dbReference type="GO" id="GO:0004252">
    <property type="term" value="F:serine-type endopeptidase activity"/>
    <property type="evidence" value="ECO:0007669"/>
    <property type="project" value="UniProtKB-UniRule"/>
</dbReference>
<dbReference type="InterPro" id="IPR000209">
    <property type="entry name" value="Peptidase_S8/S53_dom"/>
</dbReference>
<evidence type="ECO:0000259" key="7">
    <source>
        <dbReference type="Pfam" id="PF00082"/>
    </source>
</evidence>